<accession>A0A9P1CEX8</accession>
<keyword evidence="4" id="KW-0813">Transport</keyword>
<gene>
    <name evidence="2" type="ORF">C1SCF055_LOCUS17534</name>
</gene>
<sequence length="124" mass="13708">MAFSHREEMKQLFRVLDNDGEGELSVQVSPTLPPTILTFANGGVSMTYDKVKGSGGASVAPRMTQTQKSLEEWLTEIENLTTERLDQIERHLQNLESKADGFEKKLDIIEYLPPLAVEGEAAGS</sequence>
<dbReference type="EMBL" id="CAMXCT010001490">
    <property type="protein sequence ID" value="CAI3990554.1"/>
    <property type="molecule type" value="Genomic_DNA"/>
</dbReference>
<proteinExistence type="predicted"/>
<reference evidence="2" key="1">
    <citation type="submission" date="2022-10" db="EMBL/GenBank/DDBJ databases">
        <authorList>
            <person name="Chen Y."/>
            <person name="Dougan E. K."/>
            <person name="Chan C."/>
            <person name="Rhodes N."/>
            <person name="Thang M."/>
        </authorList>
    </citation>
    <scope>NUCLEOTIDE SEQUENCE</scope>
</reference>
<comment type="caution">
    <text evidence="2">The sequence shown here is derived from an EMBL/GenBank/DDBJ whole genome shotgun (WGS) entry which is preliminary data.</text>
</comment>
<evidence type="ECO:0000313" key="5">
    <source>
        <dbReference type="Proteomes" id="UP001152797"/>
    </source>
</evidence>
<name>A0A9P1CEX8_9DINO</name>
<evidence type="ECO:0000256" key="1">
    <source>
        <dbReference type="SAM" id="Coils"/>
    </source>
</evidence>
<keyword evidence="5" id="KW-1185">Reference proteome</keyword>
<dbReference type="GO" id="GO:0034220">
    <property type="term" value="P:monoatomic ion transmembrane transport"/>
    <property type="evidence" value="ECO:0007669"/>
    <property type="project" value="UniProtKB-KW"/>
</dbReference>
<keyword evidence="1" id="KW-0175">Coiled coil</keyword>
<dbReference type="AlphaFoldDB" id="A0A9P1CEX8"/>
<organism evidence="2">
    <name type="scientific">Cladocopium goreaui</name>
    <dbReference type="NCBI Taxonomy" id="2562237"/>
    <lineage>
        <taxon>Eukaryota</taxon>
        <taxon>Sar</taxon>
        <taxon>Alveolata</taxon>
        <taxon>Dinophyceae</taxon>
        <taxon>Suessiales</taxon>
        <taxon>Symbiodiniaceae</taxon>
        <taxon>Cladocopium</taxon>
    </lineage>
</organism>
<dbReference type="EMBL" id="CAMXCT020001490">
    <property type="protein sequence ID" value="CAL1143929.1"/>
    <property type="molecule type" value="Genomic_DNA"/>
</dbReference>
<dbReference type="Proteomes" id="UP001152797">
    <property type="component" value="Unassembled WGS sequence"/>
</dbReference>
<evidence type="ECO:0000313" key="4">
    <source>
        <dbReference type="EMBL" id="CAL4777866.1"/>
    </source>
</evidence>
<feature type="coiled-coil region" evidence="1">
    <location>
        <begin position="63"/>
        <end position="112"/>
    </location>
</feature>
<dbReference type="EMBL" id="CAMXCT030001490">
    <property type="protein sequence ID" value="CAL4777866.1"/>
    <property type="molecule type" value="Genomic_DNA"/>
</dbReference>
<evidence type="ECO:0000313" key="2">
    <source>
        <dbReference type="EMBL" id="CAI3990554.1"/>
    </source>
</evidence>
<evidence type="ECO:0000313" key="3">
    <source>
        <dbReference type="EMBL" id="CAL1143929.1"/>
    </source>
</evidence>
<keyword evidence="4" id="KW-0407">Ion channel</keyword>
<reference evidence="3" key="2">
    <citation type="submission" date="2024-04" db="EMBL/GenBank/DDBJ databases">
        <authorList>
            <person name="Chen Y."/>
            <person name="Shah S."/>
            <person name="Dougan E. K."/>
            <person name="Thang M."/>
            <person name="Chan C."/>
        </authorList>
    </citation>
    <scope>NUCLEOTIDE SEQUENCE [LARGE SCALE GENOMIC DNA]</scope>
</reference>
<protein>
    <submittedName>
        <fullName evidence="4">Sodium channel protein type 3 subunit alpha</fullName>
    </submittedName>
</protein>
<keyword evidence="4" id="KW-0406">Ion transport</keyword>